<reference evidence="2" key="1">
    <citation type="submission" date="2023-07" db="EMBL/GenBank/DDBJ databases">
        <authorList>
            <person name="Stuckert A."/>
        </authorList>
    </citation>
    <scope>NUCLEOTIDE SEQUENCE</scope>
</reference>
<name>A0ABN9LQ63_9NEOB</name>
<feature type="compositionally biased region" description="Acidic residues" evidence="1">
    <location>
        <begin position="64"/>
        <end position="79"/>
    </location>
</feature>
<feature type="compositionally biased region" description="Basic and acidic residues" evidence="1">
    <location>
        <begin position="1"/>
        <end position="11"/>
    </location>
</feature>
<dbReference type="InterPro" id="IPR024855">
    <property type="entry name" value="UNC79"/>
</dbReference>
<organism evidence="2 3">
    <name type="scientific">Ranitomeya imitator</name>
    <name type="common">mimic poison frog</name>
    <dbReference type="NCBI Taxonomy" id="111125"/>
    <lineage>
        <taxon>Eukaryota</taxon>
        <taxon>Metazoa</taxon>
        <taxon>Chordata</taxon>
        <taxon>Craniata</taxon>
        <taxon>Vertebrata</taxon>
        <taxon>Euteleostomi</taxon>
        <taxon>Amphibia</taxon>
        <taxon>Batrachia</taxon>
        <taxon>Anura</taxon>
        <taxon>Neobatrachia</taxon>
        <taxon>Hyloidea</taxon>
        <taxon>Dendrobatidae</taxon>
        <taxon>Dendrobatinae</taxon>
        <taxon>Ranitomeya</taxon>
    </lineage>
</organism>
<accession>A0ABN9LQ63</accession>
<feature type="region of interest" description="Disordered" evidence="1">
    <location>
        <begin position="1"/>
        <end position="131"/>
    </location>
</feature>
<dbReference type="EMBL" id="CAUEEQ010024331">
    <property type="protein sequence ID" value="CAJ0945705.1"/>
    <property type="molecule type" value="Genomic_DNA"/>
</dbReference>
<comment type="caution">
    <text evidence="2">The sequence shown here is derived from an EMBL/GenBank/DDBJ whole genome shotgun (WGS) entry which is preliminary data.</text>
</comment>
<evidence type="ECO:0000313" key="2">
    <source>
        <dbReference type="EMBL" id="CAJ0945705.1"/>
    </source>
</evidence>
<dbReference type="Proteomes" id="UP001176940">
    <property type="component" value="Unassembled WGS sequence"/>
</dbReference>
<dbReference type="PANTHER" id="PTHR21696">
    <property type="entry name" value="PROTEIN UNC-79 HOMOLOG"/>
    <property type="match status" value="1"/>
</dbReference>
<evidence type="ECO:0000313" key="3">
    <source>
        <dbReference type="Proteomes" id="UP001176940"/>
    </source>
</evidence>
<protein>
    <submittedName>
        <fullName evidence="2">Uncharacterized protein</fullName>
    </submittedName>
</protein>
<dbReference type="Pfam" id="PF14776">
    <property type="entry name" value="UNC-79"/>
    <property type="match status" value="1"/>
</dbReference>
<keyword evidence="3" id="KW-1185">Reference proteome</keyword>
<dbReference type="PANTHER" id="PTHR21696:SF2">
    <property type="entry name" value="PROTEIN UNC-79 HOMOLOG"/>
    <property type="match status" value="1"/>
</dbReference>
<feature type="compositionally biased region" description="Basic and acidic residues" evidence="1">
    <location>
        <begin position="80"/>
        <end position="118"/>
    </location>
</feature>
<gene>
    <name evidence="2" type="ORF">RIMI_LOCUS10987843</name>
</gene>
<evidence type="ECO:0000256" key="1">
    <source>
        <dbReference type="SAM" id="MobiDB-lite"/>
    </source>
</evidence>
<proteinExistence type="predicted"/>
<feature type="compositionally biased region" description="Polar residues" evidence="1">
    <location>
        <begin position="12"/>
        <end position="27"/>
    </location>
</feature>
<sequence>MSIRMARDMRSSRVSGRSLPANSSLTLPDNPRRKTPTRGSLVHWSSEAKVTRRNNVGDGRSPDTDDGGDGQSPDTDDEGDGRSPDTDEGGDRRSPDTDDGGDGRSPDTDDGGDRRSPDTDDGGDGQSSDADDGVYHCQLLECLMKYKQEVWKMCIDAGLSVALGDKPPPLYLCEECSQRITGTRIRSHLGSGARAGREVRRPSQQRDHIALLRGAQGSPQGAPSLRDASLHRRHIAIIFDRGVPGVNVPGAVRDRSWHIVPDVSCDKQLTPGRDWRRSPP</sequence>